<dbReference type="SUPFAM" id="SSF82771">
    <property type="entry name" value="GIY-YIG endonuclease"/>
    <property type="match status" value="1"/>
</dbReference>
<dbReference type="Gene3D" id="3.30.420.340">
    <property type="entry name" value="UvrC, RNAse H endonuclease domain"/>
    <property type="match status" value="1"/>
</dbReference>
<keyword evidence="7 13" id="KW-0742">SOS response</keyword>
<evidence type="ECO:0000256" key="10">
    <source>
        <dbReference type="ARBA" id="ARBA00062841"/>
    </source>
</evidence>
<dbReference type="Pfam" id="PF14520">
    <property type="entry name" value="HHH_5"/>
    <property type="match status" value="1"/>
</dbReference>
<accession>A0A432YH93</accession>
<comment type="function">
    <text evidence="8 13">The UvrABC repair system catalyzes the recognition and processing of DNA lesions. UvrC both incises the 5' and 3' sides of the lesion. The N-terminal half is responsible for the 3' incision and the C-terminal half is responsible for the 5' incision.</text>
</comment>
<dbReference type="SMART" id="SM00465">
    <property type="entry name" value="GIYc"/>
    <property type="match status" value="1"/>
</dbReference>
<dbReference type="InterPro" id="IPR003583">
    <property type="entry name" value="Hlx-hairpin-Hlx_DNA-bd_motif"/>
</dbReference>
<dbReference type="PROSITE" id="PS50165">
    <property type="entry name" value="UVRC"/>
    <property type="match status" value="1"/>
</dbReference>
<dbReference type="PANTHER" id="PTHR30562">
    <property type="entry name" value="UVRC/OXIDOREDUCTASE"/>
    <property type="match status" value="1"/>
</dbReference>
<dbReference type="PROSITE" id="PS50151">
    <property type="entry name" value="UVR"/>
    <property type="match status" value="1"/>
</dbReference>
<evidence type="ECO:0000256" key="4">
    <source>
        <dbReference type="ARBA" id="ARBA00022769"/>
    </source>
</evidence>
<reference evidence="18" key="1">
    <citation type="journal article" date="2018" name="Front. Microbiol.">
        <title>Genome-Based Analysis Reveals the Taxonomy and Diversity of the Family Idiomarinaceae.</title>
        <authorList>
            <person name="Liu Y."/>
            <person name="Lai Q."/>
            <person name="Shao Z."/>
        </authorList>
    </citation>
    <scope>NUCLEOTIDE SEQUENCE [LARGE SCALE GENOMIC DNA]</scope>
    <source>
        <strain evidence="18">CVS-6</strain>
    </source>
</reference>
<evidence type="ECO:0000256" key="9">
    <source>
        <dbReference type="ARBA" id="ARBA00061531"/>
    </source>
</evidence>
<name>A0A432YH93_9GAMM</name>
<dbReference type="NCBIfam" id="NF001824">
    <property type="entry name" value="PRK00558.1-5"/>
    <property type="match status" value="1"/>
</dbReference>
<dbReference type="HAMAP" id="MF_00203">
    <property type="entry name" value="UvrC"/>
    <property type="match status" value="1"/>
</dbReference>
<comment type="subunit">
    <text evidence="10 13">Interacts with UvrB in an incision complex.</text>
</comment>
<dbReference type="Proteomes" id="UP000288259">
    <property type="component" value="Unassembled WGS sequence"/>
</dbReference>
<dbReference type="Pfam" id="PF22920">
    <property type="entry name" value="UvrC_RNaseH"/>
    <property type="match status" value="1"/>
</dbReference>
<dbReference type="SUPFAM" id="SSF46600">
    <property type="entry name" value="C-terminal UvrC-binding domain of UvrB"/>
    <property type="match status" value="1"/>
</dbReference>
<dbReference type="InterPro" id="IPR050066">
    <property type="entry name" value="UvrABC_protein_C"/>
</dbReference>
<keyword evidence="5 13" id="KW-0267">Excision nuclease</keyword>
<dbReference type="OrthoDB" id="9804933at2"/>
<dbReference type="GO" id="GO:0009380">
    <property type="term" value="C:excinuclease repair complex"/>
    <property type="evidence" value="ECO:0007669"/>
    <property type="project" value="InterPro"/>
</dbReference>
<evidence type="ECO:0000256" key="12">
    <source>
        <dbReference type="ARBA" id="ARBA00077138"/>
    </source>
</evidence>
<dbReference type="InterPro" id="IPR000305">
    <property type="entry name" value="GIY-YIG_endonuc"/>
</dbReference>
<dbReference type="InterPro" id="IPR001943">
    <property type="entry name" value="UVR_dom"/>
</dbReference>
<sequence length="626" mass="71235">MKKTTQQRETFNPKQFLQSLTHQPGVYRMYDESGDIIYVGKAKDLRKRVGSYFRAQVDSPKTQTLVRQIAHIDVTVTNTEAEALILENNFIKKYRPRYNVLLRDDKSYPYILVSDHQHPRLAFHRGTRREKGRYFGPFPNGVAVRNSLRLLQKLFPVRQCEDSYYRARSRPCLQYQLQRCLAPCVKGYCSDEDYNEQVDLAKAFLEGKNQQVIDQLVIKMEGASEELQFERAARFRDQIAALRQVQERNAVTGNQQELDVIGYARQGGIAAIHLLFIREGSVQGSRSYFPKVPANTEDSEVLLAFLLQFYLNDQIERRLPREIILPEQNAATVLDPEQELHTLEQALAQKIRMTHNVRGERRKYQILAQKNAMNALDSKANQASTMMMRVRALEQVLDFGRPITRMECFDISHTMGQETVASCVVFDQQGPKKSDYRRYNIKGITPGDDYAAMAQVLQRRFDPLKQAKADAAAMPDVLFIDGGKGQLTQAENYFSDWPTIAARAAPLLVGVAKGESRKPGLETLILAGGHATIPLPADAPALHLVQHIRDESHRFAITGHRQRRAKVRRTSRLEDIPGIGAKRRQRLLQNLGGLQQVKQASIEQLAAVPGVSHELAETIYHAFRDE</sequence>
<organism evidence="17 18">
    <name type="scientific">Pseudidiomarina insulisalsae</name>
    <dbReference type="NCBI Taxonomy" id="575789"/>
    <lineage>
        <taxon>Bacteria</taxon>
        <taxon>Pseudomonadati</taxon>
        <taxon>Pseudomonadota</taxon>
        <taxon>Gammaproteobacteria</taxon>
        <taxon>Alteromonadales</taxon>
        <taxon>Idiomarinaceae</taxon>
        <taxon>Pseudidiomarina</taxon>
    </lineage>
</organism>
<feature type="domain" description="UVR" evidence="14">
    <location>
        <begin position="210"/>
        <end position="245"/>
    </location>
</feature>
<protein>
    <recommendedName>
        <fullName evidence="11 13">UvrABC system protein C</fullName>
        <shortName evidence="13">Protein UvrC</shortName>
    </recommendedName>
    <alternativeName>
        <fullName evidence="12 13">Excinuclease ABC subunit C</fullName>
    </alternativeName>
</protein>
<keyword evidence="3 13" id="KW-0227">DNA damage</keyword>
<evidence type="ECO:0000313" key="18">
    <source>
        <dbReference type="Proteomes" id="UP000288259"/>
    </source>
</evidence>
<dbReference type="Gene3D" id="3.40.1440.10">
    <property type="entry name" value="GIY-YIG endonuclease"/>
    <property type="match status" value="1"/>
</dbReference>
<proteinExistence type="inferred from homology"/>
<dbReference type="AlphaFoldDB" id="A0A432YH93"/>
<gene>
    <name evidence="13 17" type="primary">uvrC</name>
    <name evidence="17" type="ORF">CWI71_07650</name>
</gene>
<dbReference type="GO" id="GO:0009381">
    <property type="term" value="F:excinuclease ABC activity"/>
    <property type="evidence" value="ECO:0007669"/>
    <property type="project" value="UniProtKB-UniRule"/>
</dbReference>
<dbReference type="GO" id="GO:0003677">
    <property type="term" value="F:DNA binding"/>
    <property type="evidence" value="ECO:0007669"/>
    <property type="project" value="UniProtKB-UniRule"/>
</dbReference>
<dbReference type="SMART" id="SM00278">
    <property type="entry name" value="HhH1"/>
    <property type="match status" value="2"/>
</dbReference>
<evidence type="ECO:0000256" key="5">
    <source>
        <dbReference type="ARBA" id="ARBA00022881"/>
    </source>
</evidence>
<keyword evidence="2 13" id="KW-0963">Cytoplasm</keyword>
<dbReference type="FunFam" id="3.30.420.340:FF:000001">
    <property type="entry name" value="UvrABC system protein C"/>
    <property type="match status" value="1"/>
</dbReference>
<dbReference type="Gene3D" id="4.10.860.10">
    <property type="entry name" value="UVR domain"/>
    <property type="match status" value="1"/>
</dbReference>
<evidence type="ECO:0000259" key="15">
    <source>
        <dbReference type="PROSITE" id="PS50164"/>
    </source>
</evidence>
<evidence type="ECO:0000256" key="1">
    <source>
        <dbReference type="ARBA" id="ARBA00004496"/>
    </source>
</evidence>
<dbReference type="InterPro" id="IPR036876">
    <property type="entry name" value="UVR_dom_sf"/>
</dbReference>
<dbReference type="InterPro" id="IPR010994">
    <property type="entry name" value="RuvA_2-like"/>
</dbReference>
<dbReference type="PROSITE" id="PS50164">
    <property type="entry name" value="GIY_YIG"/>
    <property type="match status" value="1"/>
</dbReference>
<evidence type="ECO:0000259" key="16">
    <source>
        <dbReference type="PROSITE" id="PS50165"/>
    </source>
</evidence>
<evidence type="ECO:0000256" key="8">
    <source>
        <dbReference type="ARBA" id="ARBA00059452"/>
    </source>
</evidence>
<comment type="subcellular location">
    <subcellularLocation>
        <location evidence="1 13">Cytoplasm</location>
    </subcellularLocation>
</comment>
<dbReference type="GO" id="GO:0005737">
    <property type="term" value="C:cytoplasm"/>
    <property type="evidence" value="ECO:0007669"/>
    <property type="project" value="UniProtKB-SubCell"/>
</dbReference>
<comment type="similarity">
    <text evidence="9 13">Belongs to the UvrC family.</text>
</comment>
<keyword evidence="18" id="KW-1185">Reference proteome</keyword>
<dbReference type="InterPro" id="IPR038476">
    <property type="entry name" value="UvrC_RNase_H_dom_sf"/>
</dbReference>
<keyword evidence="6 13" id="KW-0234">DNA repair</keyword>
<dbReference type="Pfam" id="PF08459">
    <property type="entry name" value="UvrC_RNaseH_dom"/>
    <property type="match status" value="1"/>
</dbReference>
<evidence type="ECO:0000256" key="3">
    <source>
        <dbReference type="ARBA" id="ARBA00022763"/>
    </source>
</evidence>
<evidence type="ECO:0000256" key="11">
    <source>
        <dbReference type="ARBA" id="ARBA00067419"/>
    </source>
</evidence>
<dbReference type="SUPFAM" id="SSF47781">
    <property type="entry name" value="RuvA domain 2-like"/>
    <property type="match status" value="1"/>
</dbReference>
<dbReference type="CDD" id="cd10434">
    <property type="entry name" value="GIY-YIG_UvrC_Cho"/>
    <property type="match status" value="1"/>
</dbReference>
<dbReference type="FunFam" id="4.10.860.10:FF:000002">
    <property type="entry name" value="UvrABC system protein C"/>
    <property type="match status" value="1"/>
</dbReference>
<dbReference type="FunFam" id="1.10.150.20:FF:000005">
    <property type="entry name" value="UvrABC system protein C"/>
    <property type="match status" value="1"/>
</dbReference>
<dbReference type="RefSeq" id="WP_126754679.1">
    <property type="nucleotide sequence ID" value="NZ_PIPY01000007.1"/>
</dbReference>
<dbReference type="Pfam" id="PF01541">
    <property type="entry name" value="GIY-YIG"/>
    <property type="match status" value="1"/>
</dbReference>
<dbReference type="FunFam" id="3.40.1440.10:FF:000001">
    <property type="entry name" value="UvrABC system protein C"/>
    <property type="match status" value="1"/>
</dbReference>
<keyword evidence="4 13" id="KW-0228">DNA excision</keyword>
<evidence type="ECO:0000256" key="2">
    <source>
        <dbReference type="ARBA" id="ARBA00022490"/>
    </source>
</evidence>
<dbReference type="GO" id="GO:0009432">
    <property type="term" value="P:SOS response"/>
    <property type="evidence" value="ECO:0007669"/>
    <property type="project" value="UniProtKB-UniRule"/>
</dbReference>
<evidence type="ECO:0000256" key="13">
    <source>
        <dbReference type="HAMAP-Rule" id="MF_00203"/>
    </source>
</evidence>
<evidence type="ECO:0000259" key="14">
    <source>
        <dbReference type="PROSITE" id="PS50151"/>
    </source>
</evidence>
<dbReference type="InterPro" id="IPR004791">
    <property type="entry name" value="UvrC"/>
</dbReference>
<evidence type="ECO:0000256" key="6">
    <source>
        <dbReference type="ARBA" id="ARBA00023204"/>
    </source>
</evidence>
<feature type="domain" description="UvrC family homology region profile" evidence="16">
    <location>
        <begin position="260"/>
        <end position="494"/>
    </location>
</feature>
<dbReference type="InterPro" id="IPR047296">
    <property type="entry name" value="GIY-YIG_UvrC_Cho"/>
</dbReference>
<feature type="domain" description="GIY-YIG" evidence="15">
    <location>
        <begin position="22"/>
        <end position="100"/>
    </location>
</feature>
<dbReference type="Gene3D" id="1.10.150.20">
    <property type="entry name" value="5' to 3' exonuclease, C-terminal subdomain"/>
    <property type="match status" value="1"/>
</dbReference>
<evidence type="ECO:0000313" key="17">
    <source>
        <dbReference type="EMBL" id="RUO60275.1"/>
    </source>
</evidence>
<dbReference type="EMBL" id="PIPY01000007">
    <property type="protein sequence ID" value="RUO60275.1"/>
    <property type="molecule type" value="Genomic_DNA"/>
</dbReference>
<dbReference type="InterPro" id="IPR001162">
    <property type="entry name" value="UvrC_RNase_H_dom"/>
</dbReference>
<dbReference type="InterPro" id="IPR035901">
    <property type="entry name" value="GIY-YIG_endonuc_sf"/>
</dbReference>
<evidence type="ECO:0000256" key="7">
    <source>
        <dbReference type="ARBA" id="ARBA00023236"/>
    </source>
</evidence>
<dbReference type="GO" id="GO:0006289">
    <property type="term" value="P:nucleotide-excision repair"/>
    <property type="evidence" value="ECO:0007669"/>
    <property type="project" value="UniProtKB-UniRule"/>
</dbReference>
<dbReference type="NCBIfam" id="TIGR00194">
    <property type="entry name" value="uvrC"/>
    <property type="match status" value="1"/>
</dbReference>
<dbReference type="PANTHER" id="PTHR30562:SF1">
    <property type="entry name" value="UVRABC SYSTEM PROTEIN C"/>
    <property type="match status" value="1"/>
</dbReference>
<comment type="caution">
    <text evidence="17">The sequence shown here is derived from an EMBL/GenBank/DDBJ whole genome shotgun (WGS) entry which is preliminary data.</text>
</comment>
<dbReference type="Pfam" id="PF02151">
    <property type="entry name" value="UVR"/>
    <property type="match status" value="1"/>
</dbReference>